<dbReference type="EMBL" id="JABAEW010000031">
    <property type="protein sequence ID" value="NMD87833.1"/>
    <property type="molecule type" value="Genomic_DNA"/>
</dbReference>
<evidence type="ECO:0000313" key="4">
    <source>
        <dbReference type="Proteomes" id="UP000576225"/>
    </source>
</evidence>
<dbReference type="GO" id="GO:0046914">
    <property type="term" value="F:transition metal ion binding"/>
    <property type="evidence" value="ECO:0007669"/>
    <property type="project" value="InterPro"/>
</dbReference>
<dbReference type="Gene3D" id="2.30.30.90">
    <property type="match status" value="1"/>
</dbReference>
<name>A0A848AZK6_9BACT</name>
<protein>
    <submittedName>
        <fullName evidence="3">Ferrous iron transport protein A</fullName>
    </submittedName>
</protein>
<dbReference type="RefSeq" id="WP_168963135.1">
    <property type="nucleotide sequence ID" value="NZ_CALXNT010000105.1"/>
</dbReference>
<comment type="caution">
    <text evidence="3">The sequence shown here is derived from an EMBL/GenBank/DDBJ whole genome shotgun (WGS) entry which is preliminary data.</text>
</comment>
<dbReference type="SUPFAM" id="SSF50037">
    <property type="entry name" value="C-terminal domain of transcriptional repressors"/>
    <property type="match status" value="1"/>
</dbReference>
<dbReference type="InterPro" id="IPR053184">
    <property type="entry name" value="FeoA-like"/>
</dbReference>
<proteinExistence type="predicted"/>
<organism evidence="3 4">
    <name type="scientific">Victivallis vadensis</name>
    <dbReference type="NCBI Taxonomy" id="172901"/>
    <lineage>
        <taxon>Bacteria</taxon>
        <taxon>Pseudomonadati</taxon>
        <taxon>Lentisphaerota</taxon>
        <taxon>Lentisphaeria</taxon>
        <taxon>Victivallales</taxon>
        <taxon>Victivallaceae</taxon>
        <taxon>Victivallis</taxon>
    </lineage>
</organism>
<sequence length="70" mass="7634">MPLFMADPGMPIRVVQIRGKEETRRFLESLGFVAGSVVTVIAENGGNLIVNIRESRVAISRAMASKIFVS</sequence>
<evidence type="ECO:0000256" key="1">
    <source>
        <dbReference type="ARBA" id="ARBA00023004"/>
    </source>
</evidence>
<dbReference type="PANTHER" id="PTHR43151">
    <property type="entry name" value="FEOA FAMILY PROTEIN"/>
    <property type="match status" value="1"/>
</dbReference>
<feature type="domain" description="Ferrous iron transporter FeoA-like" evidence="2">
    <location>
        <begin position="1"/>
        <end position="70"/>
    </location>
</feature>
<dbReference type="Proteomes" id="UP000576225">
    <property type="component" value="Unassembled WGS sequence"/>
</dbReference>
<dbReference type="InterPro" id="IPR008988">
    <property type="entry name" value="Transcriptional_repressor_C"/>
</dbReference>
<keyword evidence="1" id="KW-0408">Iron</keyword>
<accession>A0A848AZK6</accession>
<dbReference type="InterPro" id="IPR038157">
    <property type="entry name" value="FeoA_core_dom"/>
</dbReference>
<evidence type="ECO:0000259" key="2">
    <source>
        <dbReference type="SMART" id="SM00899"/>
    </source>
</evidence>
<dbReference type="AlphaFoldDB" id="A0A848AZK6"/>
<dbReference type="PANTHER" id="PTHR43151:SF1">
    <property type="entry name" value="SSR2333 PROTEIN"/>
    <property type="match status" value="1"/>
</dbReference>
<dbReference type="Pfam" id="PF04023">
    <property type="entry name" value="FeoA"/>
    <property type="match status" value="1"/>
</dbReference>
<gene>
    <name evidence="3" type="ORF">HF882_14695</name>
</gene>
<dbReference type="InterPro" id="IPR007167">
    <property type="entry name" value="Fe-transptr_FeoA-like"/>
</dbReference>
<dbReference type="SMART" id="SM00899">
    <property type="entry name" value="FeoA"/>
    <property type="match status" value="1"/>
</dbReference>
<reference evidence="3 4" key="1">
    <citation type="submission" date="2020-04" db="EMBL/GenBank/DDBJ databases">
        <authorList>
            <person name="Hitch T.C.A."/>
            <person name="Wylensek D."/>
            <person name="Clavel T."/>
        </authorList>
    </citation>
    <scope>NUCLEOTIDE SEQUENCE [LARGE SCALE GENOMIC DNA]</scope>
    <source>
        <strain evidence="3 4">COR2-253-APC-1A</strain>
    </source>
</reference>
<evidence type="ECO:0000313" key="3">
    <source>
        <dbReference type="EMBL" id="NMD87833.1"/>
    </source>
</evidence>